<dbReference type="GO" id="GO:0005737">
    <property type="term" value="C:cytoplasm"/>
    <property type="evidence" value="ECO:0007669"/>
    <property type="project" value="EnsemblFungi"/>
</dbReference>
<dbReference type="InterPro" id="IPR047187">
    <property type="entry name" value="SF1_C_Upf1"/>
</dbReference>
<dbReference type="Proteomes" id="UP000005666">
    <property type="component" value="Chromosome 2"/>
</dbReference>
<feature type="compositionally biased region" description="Acidic residues" evidence="9">
    <location>
        <begin position="2027"/>
        <end position="2037"/>
    </location>
</feature>
<dbReference type="InterPro" id="IPR045055">
    <property type="entry name" value="DNA2/NAM7-like"/>
</dbReference>
<proteinExistence type="inferred from homology"/>
<dbReference type="CDD" id="cd18042">
    <property type="entry name" value="DEXXQc_SETX"/>
    <property type="match status" value="1"/>
</dbReference>
<dbReference type="PANTHER" id="PTHR10887">
    <property type="entry name" value="DNA2/NAM7 HELICASE FAMILY"/>
    <property type="match status" value="1"/>
</dbReference>
<keyword evidence="5" id="KW-0347">Helicase</keyword>
<evidence type="ECO:0008006" key="16">
    <source>
        <dbReference type="Google" id="ProtNLM"/>
    </source>
</evidence>
<dbReference type="GO" id="GO:0033678">
    <property type="term" value="F:5'-3' DNA/RNA helicase activity"/>
    <property type="evidence" value="ECO:0007669"/>
    <property type="project" value="EnsemblFungi"/>
</dbReference>
<evidence type="ECO:0000259" key="10">
    <source>
        <dbReference type="Pfam" id="PF12726"/>
    </source>
</evidence>
<evidence type="ECO:0000256" key="1">
    <source>
        <dbReference type="ARBA" id="ARBA00004123"/>
    </source>
</evidence>
<dbReference type="GO" id="GO:0006283">
    <property type="term" value="P:transcription-coupled nucleotide-excision repair"/>
    <property type="evidence" value="ECO:0007669"/>
    <property type="project" value="EnsemblFungi"/>
</dbReference>
<keyword evidence="7" id="KW-0539">Nucleus</keyword>
<dbReference type="Pfam" id="PF13086">
    <property type="entry name" value="AAA_11"/>
    <property type="match status" value="1"/>
</dbReference>
<dbReference type="EMBL" id="HE612857">
    <property type="protein sequence ID" value="CCE61852.1"/>
    <property type="molecule type" value="Genomic_DNA"/>
</dbReference>
<dbReference type="CDD" id="cd21408">
    <property type="entry name" value="1B_Sen1p-like"/>
    <property type="match status" value="1"/>
</dbReference>
<evidence type="ECO:0000313" key="15">
    <source>
        <dbReference type="Proteomes" id="UP000005666"/>
    </source>
</evidence>
<comment type="subcellular location">
    <subcellularLocation>
        <location evidence="1">Nucleus</location>
    </subcellularLocation>
</comment>
<dbReference type="eggNOG" id="KOG1801">
    <property type="taxonomic scope" value="Eukaryota"/>
</dbReference>
<evidence type="ECO:0000313" key="14">
    <source>
        <dbReference type="EMBL" id="CCE61852.1"/>
    </source>
</evidence>
<evidence type="ECO:0000256" key="4">
    <source>
        <dbReference type="ARBA" id="ARBA00022801"/>
    </source>
</evidence>
<feature type="region of interest" description="Disordered" evidence="9">
    <location>
        <begin position="1917"/>
        <end position="1977"/>
    </location>
</feature>
<dbReference type="OMA" id="PWHQSEL"/>
<dbReference type="GO" id="GO:0001147">
    <property type="term" value="F:transcription termination site sequence-specific DNA binding"/>
    <property type="evidence" value="ECO:0007669"/>
    <property type="project" value="TreeGrafter"/>
</dbReference>
<dbReference type="FunFam" id="3.40.50.300:FF:000326">
    <property type="entry name" value="P-loop containing nucleoside triphosphate hydrolase"/>
    <property type="match status" value="1"/>
</dbReference>
<dbReference type="GO" id="GO:0016604">
    <property type="term" value="C:nuclear body"/>
    <property type="evidence" value="ECO:0007669"/>
    <property type="project" value="TreeGrafter"/>
</dbReference>
<name>G8BPC1_TETPH</name>
<feature type="compositionally biased region" description="Acidic residues" evidence="9">
    <location>
        <begin position="2065"/>
        <end position="2074"/>
    </location>
</feature>
<keyword evidence="15" id="KW-1185">Reference proteome</keyword>
<dbReference type="Gene3D" id="3.40.50.300">
    <property type="entry name" value="P-loop containing nucleotide triphosphate hydrolases"/>
    <property type="match status" value="2"/>
</dbReference>
<keyword evidence="4" id="KW-0378">Hydrolase</keyword>
<dbReference type="GO" id="GO:0016180">
    <property type="term" value="P:snRNA processing"/>
    <property type="evidence" value="ECO:0007669"/>
    <property type="project" value="EnsemblFungi"/>
</dbReference>
<organism evidence="14 15">
    <name type="scientific">Tetrapisispora phaffii (strain ATCC 24235 / CBS 4417 / NBRC 1672 / NRRL Y-8282 / UCD 70-5)</name>
    <name type="common">Yeast</name>
    <name type="synonym">Fabospora phaffii</name>
    <dbReference type="NCBI Taxonomy" id="1071381"/>
    <lineage>
        <taxon>Eukaryota</taxon>
        <taxon>Fungi</taxon>
        <taxon>Dikarya</taxon>
        <taxon>Ascomycota</taxon>
        <taxon>Saccharomycotina</taxon>
        <taxon>Saccharomycetes</taxon>
        <taxon>Saccharomycetales</taxon>
        <taxon>Saccharomycetaceae</taxon>
        <taxon>Tetrapisispora</taxon>
    </lineage>
</organism>
<evidence type="ECO:0000256" key="8">
    <source>
        <dbReference type="SAM" id="Coils"/>
    </source>
</evidence>
<dbReference type="InterPro" id="IPR024481">
    <property type="entry name" value="Helicase_Sen1_N"/>
</dbReference>
<dbReference type="GO" id="GO:0006357">
    <property type="term" value="P:regulation of transcription by RNA polymerase II"/>
    <property type="evidence" value="ECO:0007669"/>
    <property type="project" value="EnsemblFungi"/>
</dbReference>
<dbReference type="GO" id="GO:0043139">
    <property type="term" value="F:5'-3' DNA helicase activity"/>
    <property type="evidence" value="ECO:0007669"/>
    <property type="project" value="EnsemblFungi"/>
</dbReference>
<evidence type="ECO:0000256" key="3">
    <source>
        <dbReference type="ARBA" id="ARBA00022741"/>
    </source>
</evidence>
<feature type="domain" description="Helicase Sen1 N-terminal" evidence="10">
    <location>
        <begin position="91"/>
        <end position="874"/>
    </location>
</feature>
<dbReference type="GeneID" id="11535006"/>
<dbReference type="CDD" id="cd18808">
    <property type="entry name" value="SF1_C_Upf1"/>
    <property type="match status" value="1"/>
</dbReference>
<dbReference type="RefSeq" id="XP_003684286.1">
    <property type="nucleotide sequence ID" value="XM_003684238.1"/>
</dbReference>
<feature type="compositionally biased region" description="Polar residues" evidence="9">
    <location>
        <begin position="985"/>
        <end position="1018"/>
    </location>
</feature>
<dbReference type="InterPro" id="IPR056474">
    <property type="entry name" value="SEN1_barrel"/>
</dbReference>
<keyword evidence="6" id="KW-0067">ATP-binding</keyword>
<dbReference type="GO" id="GO:0031126">
    <property type="term" value="P:sno(s)RNA 3'-end processing"/>
    <property type="evidence" value="ECO:0007669"/>
    <property type="project" value="EnsemblFungi"/>
</dbReference>
<feature type="region of interest" description="Disordered" evidence="9">
    <location>
        <begin position="947"/>
        <end position="1018"/>
    </location>
</feature>
<dbReference type="STRING" id="1071381.G8BPC1"/>
<dbReference type="GO" id="GO:0045005">
    <property type="term" value="P:DNA-templated DNA replication maintenance of fidelity"/>
    <property type="evidence" value="ECO:0007669"/>
    <property type="project" value="EnsemblFungi"/>
</dbReference>
<dbReference type="Pfam" id="PF23576">
    <property type="entry name" value="SEN1_barrel"/>
    <property type="match status" value="1"/>
</dbReference>
<dbReference type="Pfam" id="PF13087">
    <property type="entry name" value="AAA_12"/>
    <property type="match status" value="1"/>
</dbReference>
<dbReference type="SUPFAM" id="SSF52540">
    <property type="entry name" value="P-loop containing nucleoside triphosphate hydrolases"/>
    <property type="match status" value="1"/>
</dbReference>
<gene>
    <name evidence="14" type="primary">TPHA0B01790</name>
    <name evidence="14" type="ordered locus">TPHA_0B01790</name>
</gene>
<dbReference type="GO" id="GO:0035649">
    <property type="term" value="C:Nrd1 complex"/>
    <property type="evidence" value="ECO:0007669"/>
    <property type="project" value="EnsemblFungi"/>
</dbReference>
<dbReference type="GO" id="GO:0032040">
    <property type="term" value="C:small-subunit processome"/>
    <property type="evidence" value="ECO:0007669"/>
    <property type="project" value="EnsemblFungi"/>
</dbReference>
<dbReference type="GO" id="GO:0006364">
    <property type="term" value="P:rRNA processing"/>
    <property type="evidence" value="ECO:0007669"/>
    <property type="project" value="EnsemblFungi"/>
</dbReference>
<evidence type="ECO:0000259" key="12">
    <source>
        <dbReference type="Pfam" id="PF13087"/>
    </source>
</evidence>
<dbReference type="GO" id="GO:0060257">
    <property type="term" value="P:negative regulation of flocculation"/>
    <property type="evidence" value="ECO:0007669"/>
    <property type="project" value="EnsemblFungi"/>
</dbReference>
<accession>G8BPC1</accession>
<feature type="coiled-coil region" evidence="8">
    <location>
        <begin position="1518"/>
        <end position="1545"/>
    </location>
</feature>
<dbReference type="InterPro" id="IPR044340">
    <property type="entry name" value="Helicase_Sen1_1B_dom"/>
</dbReference>
<evidence type="ECO:0000256" key="6">
    <source>
        <dbReference type="ARBA" id="ARBA00022840"/>
    </source>
</evidence>
<dbReference type="GO" id="GO:0045454">
    <property type="term" value="P:cell redox homeostasis"/>
    <property type="evidence" value="ECO:0007669"/>
    <property type="project" value="EnsemblFungi"/>
</dbReference>
<dbReference type="GO" id="GO:0031124">
    <property type="term" value="P:mRNA 3'-end processing"/>
    <property type="evidence" value="ECO:0007669"/>
    <property type="project" value="EnsemblFungi"/>
</dbReference>
<dbReference type="GO" id="GO:0005524">
    <property type="term" value="F:ATP binding"/>
    <property type="evidence" value="ECO:0007669"/>
    <property type="project" value="UniProtKB-KW"/>
</dbReference>
<dbReference type="Pfam" id="PF12726">
    <property type="entry name" value="SEN1_N"/>
    <property type="match status" value="1"/>
</dbReference>
<feature type="domain" description="DNA2/NAM7 helicase-like C-terminal" evidence="12">
    <location>
        <begin position="1640"/>
        <end position="1839"/>
    </location>
</feature>
<reference evidence="14 15" key="1">
    <citation type="journal article" date="2011" name="Proc. Natl. Acad. Sci. U.S.A.">
        <title>Evolutionary erosion of yeast sex chromosomes by mating-type switching accidents.</title>
        <authorList>
            <person name="Gordon J.L."/>
            <person name="Armisen D."/>
            <person name="Proux-Wera E."/>
            <person name="Oheigeartaigh S.S."/>
            <person name="Byrne K.P."/>
            <person name="Wolfe K.H."/>
        </authorList>
    </citation>
    <scope>NUCLEOTIDE SEQUENCE [LARGE SCALE GENOMIC DNA]</scope>
    <source>
        <strain evidence="15">ATCC 24235 / CBS 4417 / NBRC 1672 / NRRL Y-8282 / UCD 70-5</strain>
    </source>
</reference>
<feature type="region of interest" description="Disordered" evidence="9">
    <location>
        <begin position="2021"/>
        <end position="2074"/>
    </location>
</feature>
<dbReference type="GO" id="GO:0008033">
    <property type="term" value="P:tRNA processing"/>
    <property type="evidence" value="ECO:0007669"/>
    <property type="project" value="EnsemblFungi"/>
</dbReference>
<keyword evidence="8" id="KW-0175">Coiled coil</keyword>
<feature type="domain" description="Helicase SEN1 beta-barrel" evidence="13">
    <location>
        <begin position="1182"/>
        <end position="1290"/>
    </location>
</feature>
<dbReference type="KEGG" id="tpf:TPHA_0B01790"/>
<comment type="similarity">
    <text evidence="2">Belongs to the DNA2/NAM7 helicase family.</text>
</comment>
<dbReference type="PANTHER" id="PTHR10887:SF495">
    <property type="entry name" value="HELICASE SENATAXIN ISOFORM X1-RELATED"/>
    <property type="match status" value="1"/>
</dbReference>
<dbReference type="GO" id="GO:0006369">
    <property type="term" value="P:termination of RNA polymerase II transcription"/>
    <property type="evidence" value="ECO:0007669"/>
    <property type="project" value="EnsemblFungi"/>
</dbReference>
<evidence type="ECO:0000256" key="2">
    <source>
        <dbReference type="ARBA" id="ARBA00007913"/>
    </source>
</evidence>
<sequence length="2074" mass="237037">MNSSNRIISSTDNLYKYKEIAKQLAPKIELVYSGKAPNSEETIILKEVISFLVSLPEGTHLFCDEAFREITIFSIVIFSFKQQTTIDYVTHYLVKSINTCEKCILQFIRGKNKILKHFAIQRLVAYQHVTEFSDMVDKWRIPIVLKRLQDITTVPSLAAALSNSSGNNDEVDKKHLEIPRDIQLAFFECLCNPKMLRLDKSLKGTFNAIFTFFLSLSLPLLNSYNSLINSENLITNENNNSETIVIPEFIAGIIYCWYEGKPDQSNWAKGVLVYLQSKQFKFKVDTITFDIIEEINFHNVYLQDPSNWNHINISRFWLKFSAILTFMELPVIKEYFELPKNIQSLRQTYKNFTIESIFKLWYNHLASPYQMKPTSILLRAFNMFLEIYKHDFWGKVDPYTFHSVLDTIFAKDSYVIDLIQVENNADDDDDTIFLDYGTLSDMVTWTISFYHSVSDSKKIQMIKKVSTIFLNFIAKKTSSNGLTNACFFNSSAALLSYVLVIKENERGLLYEKDDFETILFTKIDFRIFLNNPLIQDVFIRTITNPADLYLNLDSYLSTLSSSAMEVISKCISLEILLLCHYSFKLYSGKNITDSSSSFILLKNLTDNLSLTSFQDGPALAKQVLISFRDINGLLEVSVKTQMVQNHNTKVSNFLKLSTKLLEKCTDVSPQHMSEILKDNGVAQGFWSCVFSPNDDLYQAATNILYDTFDVEGRLEGIQEILQTNLTGHIRAINLVLTHLIKCEFFESCPRAVRVLMDIVNTCTDPTSGIISNFLTLKDDMTIIEFRKLWNLVWIFLDTIYKCTLRWASKYEYSELENFTKDTLELSRSLIDSYGEFSTVLNQDDDVMFNSVLSAIKNMLYWLRLSDDQLLESCVHLISSTSDLANKKGIKFNDTLVEMMTRYALKAKKYSNKLTEQQSNEILTKAKLFNDKLTASVKESVESYRKEKDLSRQTLLQKSKQPIELTPTSSSPESRADFLQRKAMASSITGRPKGSQSKLTSFGSFQSTHSPTLQGIKTTSAPPLSKMEIARRQLLNNRVVHPPSDSVFRSKHISVKRNDSSSDESELDIESARELFATAKSKKGIQTLDINGKQIKRQTEAERVKMEEEYMRKRLNIDINPFYNSILKWDYNRKDEFPDEKQLNEYSPVKDVYNSVEEYQSIMRSLLLLETWQGLCSARDREEYTPFPIIVGNRVAVSDFYEIYASVKKSKLTEANISESDMVVLAYLSDVQYGEKLKKAHFQRAQHTCLAKIKTLKNAKNDNVDVTLRIHRSQTFTKYLTLRSEIQAMKVMQMTTVEREYTSLEGLQYYDLVPQILAANPASPPDVSTGEIEEVKRNYSLNDSQAMAVVNTVAADGFSLIQGPPGTGKTKTILGIVGHILTTQDALPKNIIKVPGEQNSSPALEQTLKRKKVLICAPSNAAVDEICLRLRNGIATNNGNPFLLSVVRIGRSDAVNAAIKDLTLEELVEKKVSEKNYNMTSNPDLERKFSSCVTKRRAARAKLDSENGAIDSTMSTEEITNLQLEIRELSKQINQLGKERDEIREQNSINYRNRELDRRNAQARVLANSNIICSTLSGSAHDVLSTLGVKFDTVIIDEACQCTELSAIIPLRYGAKRCIMVGDPNQLPPTVLSSKASSLNYDQSLFVRMEKKCSPYLLNVQYRMHPSISAFPSLEFYDGKLKDGPDMANITKRPWHSIDSLGPYKFFDIISGRHEQNSRTMSYNNPEEARVAVELVDFLLKRFENKYDFTGKIGVISPYKEQVFKLRREFRNHFGLLIEKYVDFNTIDGFQGQEKEIIILSCVRANDSDHASGVGFLKDFRRMNVAFTRAKSSLWILGHHRSLKRDKLWNHLITNAKQRNKLELACSGFLDINNTRVIKILEHYKDSHNYIGGDDDYSPVSRYDNESNNSKRKLKEIKNSTPMNENVKKQKHSREIVAPNPLRPAAKKKSSIFNKSKLDEVKSQRSSKKKSSIFGGPTIGETISKTVVPYIKDKTIKNDVNKKNKKDNRTVRISDDITIIEDKHHYDDDDDEAEDEYDPLASEKYNLPTVNHIKRLHSPPLPKPSEDEDPYVPHT</sequence>
<dbReference type="HOGENOM" id="CLU_000459_2_0_1"/>
<protein>
    <recommendedName>
        <fullName evidence="16">UvrD-like helicase ATP-binding domain-containing protein</fullName>
    </recommendedName>
</protein>
<dbReference type="GO" id="GO:0016787">
    <property type="term" value="F:hydrolase activity"/>
    <property type="evidence" value="ECO:0007669"/>
    <property type="project" value="UniProtKB-KW"/>
</dbReference>
<evidence type="ECO:0000256" key="9">
    <source>
        <dbReference type="SAM" id="MobiDB-lite"/>
    </source>
</evidence>
<feature type="domain" description="DNA2/NAM7 helicase helicase" evidence="11">
    <location>
        <begin position="1340"/>
        <end position="1632"/>
    </location>
</feature>
<dbReference type="GO" id="GO:0005657">
    <property type="term" value="C:replication fork"/>
    <property type="evidence" value="ECO:0007669"/>
    <property type="project" value="EnsemblFungi"/>
</dbReference>
<evidence type="ECO:0000259" key="11">
    <source>
        <dbReference type="Pfam" id="PF13086"/>
    </source>
</evidence>
<evidence type="ECO:0000256" key="5">
    <source>
        <dbReference type="ARBA" id="ARBA00022806"/>
    </source>
</evidence>
<dbReference type="FunFam" id="3.40.50.300:FF:001152">
    <property type="entry name" value="tRNA-splicing endonuclease, putative"/>
    <property type="match status" value="1"/>
</dbReference>
<dbReference type="InterPro" id="IPR027417">
    <property type="entry name" value="P-loop_NTPase"/>
</dbReference>
<dbReference type="InterPro" id="IPR041677">
    <property type="entry name" value="DNA2/NAM7_AAA_11"/>
</dbReference>
<evidence type="ECO:0000256" key="7">
    <source>
        <dbReference type="ARBA" id="ARBA00023242"/>
    </source>
</evidence>
<dbReference type="GO" id="GO:0019904">
    <property type="term" value="F:protein domain specific binding"/>
    <property type="evidence" value="ECO:0007669"/>
    <property type="project" value="EnsemblFungi"/>
</dbReference>
<keyword evidence="3" id="KW-0547">Nucleotide-binding</keyword>
<dbReference type="InterPro" id="IPR041679">
    <property type="entry name" value="DNA2/NAM7-like_C"/>
</dbReference>
<feature type="compositionally biased region" description="Polar residues" evidence="9">
    <location>
        <begin position="951"/>
        <end position="972"/>
    </location>
</feature>
<evidence type="ECO:0000259" key="13">
    <source>
        <dbReference type="Pfam" id="PF23576"/>
    </source>
</evidence>
<dbReference type="OrthoDB" id="6513042at2759"/>
<dbReference type="GO" id="GO:0006386">
    <property type="term" value="P:termination of RNA polymerase III transcription"/>
    <property type="evidence" value="ECO:0007669"/>
    <property type="project" value="EnsemblFungi"/>
</dbReference>